<evidence type="ECO:0000256" key="1">
    <source>
        <dbReference type="ARBA" id="ARBA00004651"/>
    </source>
</evidence>
<dbReference type="PROSITE" id="PS50850">
    <property type="entry name" value="MFS"/>
    <property type="match status" value="1"/>
</dbReference>
<keyword evidence="10" id="KW-1185">Reference proteome</keyword>
<feature type="transmembrane region" description="Helical" evidence="7">
    <location>
        <begin position="246"/>
        <end position="269"/>
    </location>
</feature>
<protein>
    <submittedName>
        <fullName evidence="9">Predicted arabinose efflux permease, MFS family</fullName>
    </submittedName>
</protein>
<accession>A0A1M5A4N0</accession>
<feature type="transmembrane region" description="Helical" evidence="7">
    <location>
        <begin position="276"/>
        <end position="294"/>
    </location>
</feature>
<dbReference type="RefSeq" id="WP_027356117.1">
    <property type="nucleotide sequence ID" value="NZ_FQUW01000019.1"/>
</dbReference>
<sequence>MLPLNLKRQEWVLLAILFATEYARGAFFLSFLPVYAVRHLGLPITAAGLAVTAHYLTETIFKTAAGWHFDRLGRPVLLIGLLTGLFSLLTMKLWPLPPVLVIASALWGLGMSPVWLGVMSEVAPVDLPGRNKRIGLVFAAWLGGSGAGLVTVNFILHQGVNVAFSAIILVWLASLILTLFILPAGVGRRVQTARGVILSLARMAASPAVLGILIPGMFLQTFCAGLLLPVLPLFVQNQLGLSYNQYGLLLLTGGGTALIAFLPMGMLLGYTALKNFLAAGFGLCAVSLGLLAASHNPHSAFILAALVGFSYAIILPAWNTLLARIIPPDQQATGWGLFATVEGLGAAIGPALGSLVARYAGISAPILLSTFLLITIAIFYIFYPLEKSIVK</sequence>
<dbReference type="EMBL" id="FQUW01000019">
    <property type="protein sequence ID" value="SHF25228.1"/>
    <property type="molecule type" value="Genomic_DNA"/>
</dbReference>
<dbReference type="InterPro" id="IPR050171">
    <property type="entry name" value="MFS_Transporters"/>
</dbReference>
<dbReference type="AlphaFoldDB" id="A0A1M5A4N0"/>
<evidence type="ECO:0000259" key="8">
    <source>
        <dbReference type="PROSITE" id="PS50850"/>
    </source>
</evidence>
<feature type="transmembrane region" description="Helical" evidence="7">
    <location>
        <begin position="362"/>
        <end position="383"/>
    </location>
</feature>
<dbReference type="PANTHER" id="PTHR23517">
    <property type="entry name" value="RESISTANCE PROTEIN MDTM, PUTATIVE-RELATED-RELATED"/>
    <property type="match status" value="1"/>
</dbReference>
<feature type="transmembrane region" description="Helical" evidence="7">
    <location>
        <begin position="35"/>
        <end position="56"/>
    </location>
</feature>
<keyword evidence="6 7" id="KW-0472">Membrane</keyword>
<dbReference type="Pfam" id="PF07690">
    <property type="entry name" value="MFS_1"/>
    <property type="match status" value="2"/>
</dbReference>
<keyword evidence="2" id="KW-0813">Transport</keyword>
<feature type="transmembrane region" description="Helical" evidence="7">
    <location>
        <begin position="208"/>
        <end position="234"/>
    </location>
</feature>
<dbReference type="PRINTS" id="PR01035">
    <property type="entry name" value="TCRTETA"/>
</dbReference>
<reference evidence="10" key="1">
    <citation type="submission" date="2016-11" db="EMBL/GenBank/DDBJ databases">
        <authorList>
            <person name="Varghese N."/>
            <person name="Submissions S."/>
        </authorList>
    </citation>
    <scope>NUCLEOTIDE SEQUENCE [LARGE SCALE GENOMIC DNA]</scope>
    <source>
        <strain evidence="10">DSM 11792</strain>
    </source>
</reference>
<evidence type="ECO:0000256" key="5">
    <source>
        <dbReference type="ARBA" id="ARBA00022989"/>
    </source>
</evidence>
<feature type="transmembrane region" description="Helical" evidence="7">
    <location>
        <begin position="134"/>
        <end position="156"/>
    </location>
</feature>
<keyword evidence="5 7" id="KW-1133">Transmembrane helix</keyword>
<feature type="transmembrane region" description="Helical" evidence="7">
    <location>
        <begin position="300"/>
        <end position="323"/>
    </location>
</feature>
<feature type="domain" description="Major facilitator superfamily (MFS) profile" evidence="8">
    <location>
        <begin position="1"/>
        <end position="387"/>
    </location>
</feature>
<feature type="transmembrane region" description="Helical" evidence="7">
    <location>
        <begin position="335"/>
        <end position="356"/>
    </location>
</feature>
<proteinExistence type="predicted"/>
<comment type="subcellular location">
    <subcellularLocation>
        <location evidence="1">Cell membrane</location>
        <topology evidence="1">Multi-pass membrane protein</topology>
    </subcellularLocation>
</comment>
<name>A0A1M5A4N0_9FIRM</name>
<dbReference type="Proteomes" id="UP000184196">
    <property type="component" value="Unassembled WGS sequence"/>
</dbReference>
<evidence type="ECO:0000256" key="6">
    <source>
        <dbReference type="ARBA" id="ARBA00023136"/>
    </source>
</evidence>
<dbReference type="GO" id="GO:0022857">
    <property type="term" value="F:transmembrane transporter activity"/>
    <property type="evidence" value="ECO:0007669"/>
    <property type="project" value="InterPro"/>
</dbReference>
<gene>
    <name evidence="9" type="ORF">SAMN02745218_01799</name>
</gene>
<keyword evidence="3" id="KW-1003">Cell membrane</keyword>
<evidence type="ECO:0000256" key="7">
    <source>
        <dbReference type="SAM" id="Phobius"/>
    </source>
</evidence>
<dbReference type="SUPFAM" id="SSF103473">
    <property type="entry name" value="MFS general substrate transporter"/>
    <property type="match status" value="1"/>
</dbReference>
<evidence type="ECO:0000256" key="3">
    <source>
        <dbReference type="ARBA" id="ARBA00022475"/>
    </source>
</evidence>
<organism evidence="9 10">
    <name type="scientific">Desulfofundulus australicus DSM 11792</name>
    <dbReference type="NCBI Taxonomy" id="1121425"/>
    <lineage>
        <taxon>Bacteria</taxon>
        <taxon>Bacillati</taxon>
        <taxon>Bacillota</taxon>
        <taxon>Clostridia</taxon>
        <taxon>Eubacteriales</taxon>
        <taxon>Peptococcaceae</taxon>
        <taxon>Desulfofundulus</taxon>
    </lineage>
</organism>
<dbReference type="OrthoDB" id="9815817at2"/>
<feature type="transmembrane region" description="Helical" evidence="7">
    <location>
        <begin position="100"/>
        <end position="122"/>
    </location>
</feature>
<evidence type="ECO:0000256" key="2">
    <source>
        <dbReference type="ARBA" id="ARBA00022448"/>
    </source>
</evidence>
<feature type="transmembrane region" description="Helical" evidence="7">
    <location>
        <begin position="76"/>
        <end position="94"/>
    </location>
</feature>
<evidence type="ECO:0000256" key="4">
    <source>
        <dbReference type="ARBA" id="ARBA00022692"/>
    </source>
</evidence>
<evidence type="ECO:0000313" key="10">
    <source>
        <dbReference type="Proteomes" id="UP000184196"/>
    </source>
</evidence>
<evidence type="ECO:0000313" key="9">
    <source>
        <dbReference type="EMBL" id="SHF25228.1"/>
    </source>
</evidence>
<dbReference type="PANTHER" id="PTHR23517:SF3">
    <property type="entry name" value="INTEGRAL MEMBRANE TRANSPORT PROTEIN"/>
    <property type="match status" value="1"/>
</dbReference>
<dbReference type="InterPro" id="IPR011701">
    <property type="entry name" value="MFS"/>
</dbReference>
<feature type="transmembrane region" description="Helical" evidence="7">
    <location>
        <begin position="162"/>
        <end position="187"/>
    </location>
</feature>
<dbReference type="GO" id="GO:0005886">
    <property type="term" value="C:plasma membrane"/>
    <property type="evidence" value="ECO:0007669"/>
    <property type="project" value="UniProtKB-SubCell"/>
</dbReference>
<dbReference type="InterPro" id="IPR001958">
    <property type="entry name" value="Tet-R_TetA/multi-R_MdtG-like"/>
</dbReference>
<dbReference type="InterPro" id="IPR036259">
    <property type="entry name" value="MFS_trans_sf"/>
</dbReference>
<dbReference type="Gene3D" id="1.20.1250.20">
    <property type="entry name" value="MFS general substrate transporter like domains"/>
    <property type="match status" value="2"/>
</dbReference>
<dbReference type="InterPro" id="IPR020846">
    <property type="entry name" value="MFS_dom"/>
</dbReference>
<keyword evidence="4 7" id="KW-0812">Transmembrane</keyword>